<evidence type="ECO:0000313" key="4">
    <source>
        <dbReference type="Proteomes" id="UP000274756"/>
    </source>
</evidence>
<dbReference type="Proteomes" id="UP000038040">
    <property type="component" value="Unplaced"/>
</dbReference>
<feature type="compositionally biased region" description="Low complexity" evidence="1">
    <location>
        <begin position="122"/>
        <end position="134"/>
    </location>
</feature>
<reference evidence="2 4" key="2">
    <citation type="submission" date="2018-11" db="EMBL/GenBank/DDBJ databases">
        <authorList>
            <consortium name="Pathogen Informatics"/>
        </authorList>
    </citation>
    <scope>NUCLEOTIDE SEQUENCE [LARGE SCALE GENOMIC DNA]</scope>
</reference>
<protein>
    <submittedName>
        <fullName evidence="2 5">Uncharacterized protein</fullName>
    </submittedName>
</protein>
<evidence type="ECO:0000256" key="1">
    <source>
        <dbReference type="SAM" id="MobiDB-lite"/>
    </source>
</evidence>
<gene>
    <name evidence="2" type="ORF">DME_LOCUS9680</name>
</gene>
<feature type="region of interest" description="Disordered" evidence="1">
    <location>
        <begin position="113"/>
        <end position="172"/>
    </location>
</feature>
<sequence length="218" mass="24439">MTLHIPVKVHTLSNHLSRQDRLRISTTDKRFRNRSLCSMLYTPPPYPGYSSVLSSIRKSNDAALSTPNPLRNTSNRVCTYHILYPENTSSKLSALDFDTSLVDDTKLIELCSTNPRKTTPASKESSGYGSVSSESDPENDQHAVEDETNENKRSLGITPENSKVCHKSSKLEKGRRKSVPSYLRETFSDEIFRILEIGGIIQYETDVVSIFDSFGQSS</sequence>
<evidence type="ECO:0000313" key="5">
    <source>
        <dbReference type="WBParaSite" id="DME_0000665401-mRNA-1"/>
    </source>
</evidence>
<organism evidence="3 5">
    <name type="scientific">Dracunculus medinensis</name>
    <name type="common">Guinea worm</name>
    <dbReference type="NCBI Taxonomy" id="318479"/>
    <lineage>
        <taxon>Eukaryota</taxon>
        <taxon>Metazoa</taxon>
        <taxon>Ecdysozoa</taxon>
        <taxon>Nematoda</taxon>
        <taxon>Chromadorea</taxon>
        <taxon>Rhabditida</taxon>
        <taxon>Spirurina</taxon>
        <taxon>Dracunculoidea</taxon>
        <taxon>Dracunculidae</taxon>
        <taxon>Dracunculus</taxon>
    </lineage>
</organism>
<evidence type="ECO:0000313" key="2">
    <source>
        <dbReference type="EMBL" id="VDN59707.1"/>
    </source>
</evidence>
<dbReference type="AlphaFoldDB" id="A0A0N4UGM8"/>
<dbReference type="Proteomes" id="UP000274756">
    <property type="component" value="Unassembled WGS sequence"/>
</dbReference>
<dbReference type="WBParaSite" id="DME_0000665401-mRNA-1">
    <property type="protein sequence ID" value="DME_0000665401-mRNA-1"/>
    <property type="gene ID" value="DME_0000665401"/>
</dbReference>
<dbReference type="OrthoDB" id="5877512at2759"/>
<evidence type="ECO:0000313" key="3">
    <source>
        <dbReference type="Proteomes" id="UP000038040"/>
    </source>
</evidence>
<proteinExistence type="predicted"/>
<feature type="compositionally biased region" description="Basic and acidic residues" evidence="1">
    <location>
        <begin position="139"/>
        <end position="153"/>
    </location>
</feature>
<dbReference type="EMBL" id="UYYG01001188">
    <property type="protein sequence ID" value="VDN59707.1"/>
    <property type="molecule type" value="Genomic_DNA"/>
</dbReference>
<keyword evidence="4" id="KW-1185">Reference proteome</keyword>
<reference evidence="5" key="1">
    <citation type="submission" date="2017-02" db="UniProtKB">
        <authorList>
            <consortium name="WormBaseParasite"/>
        </authorList>
    </citation>
    <scope>IDENTIFICATION</scope>
</reference>
<name>A0A0N4UGM8_DRAME</name>
<accession>A0A0N4UGM8</accession>